<feature type="transmembrane region" description="Helical" evidence="1">
    <location>
        <begin position="39"/>
        <end position="57"/>
    </location>
</feature>
<organism evidence="2 3">
    <name type="scientific">Neiella litorisoli</name>
    <dbReference type="NCBI Taxonomy" id="2771431"/>
    <lineage>
        <taxon>Bacteria</taxon>
        <taxon>Pseudomonadati</taxon>
        <taxon>Pseudomonadota</taxon>
        <taxon>Gammaproteobacteria</taxon>
        <taxon>Alteromonadales</taxon>
        <taxon>Echinimonadaceae</taxon>
        <taxon>Neiella</taxon>
    </lineage>
</organism>
<dbReference type="EMBL" id="JACXAF010000001">
    <property type="protein sequence ID" value="MBD1387818.1"/>
    <property type="molecule type" value="Genomic_DNA"/>
</dbReference>
<evidence type="ECO:0000313" key="2">
    <source>
        <dbReference type="EMBL" id="MBD1387818.1"/>
    </source>
</evidence>
<dbReference type="RefSeq" id="WP_191142957.1">
    <property type="nucleotide sequence ID" value="NZ_JACXAF010000001.1"/>
</dbReference>
<keyword evidence="3" id="KW-1185">Reference proteome</keyword>
<keyword evidence="1" id="KW-0472">Membrane</keyword>
<dbReference type="AlphaFoldDB" id="A0A8J6QGG4"/>
<sequence>MALLTILALLAVGLFIVIKLTERTGKEKSMEQARSMSKWIMPLVFISLIIQLIYMMMK</sequence>
<comment type="caution">
    <text evidence="2">The sequence shown here is derived from an EMBL/GenBank/DDBJ whole genome shotgun (WGS) entry which is preliminary data.</text>
</comment>
<proteinExistence type="predicted"/>
<dbReference type="Proteomes" id="UP000638014">
    <property type="component" value="Unassembled WGS sequence"/>
</dbReference>
<keyword evidence="1" id="KW-0812">Transmembrane</keyword>
<reference evidence="2" key="1">
    <citation type="submission" date="2020-09" db="EMBL/GenBank/DDBJ databases">
        <title>A novel bacterium of genus Neiella, isolated from South China Sea.</title>
        <authorList>
            <person name="Huang H."/>
            <person name="Mo K."/>
            <person name="Hu Y."/>
        </authorList>
    </citation>
    <scope>NUCLEOTIDE SEQUENCE</scope>
    <source>
        <strain evidence="2">HB171785</strain>
    </source>
</reference>
<name>A0A8J6QGG4_9GAMM</name>
<gene>
    <name evidence="2" type="ORF">IC617_00110</name>
</gene>
<evidence type="ECO:0000313" key="3">
    <source>
        <dbReference type="Proteomes" id="UP000638014"/>
    </source>
</evidence>
<protein>
    <submittedName>
        <fullName evidence="2">Uncharacterized protein</fullName>
    </submittedName>
</protein>
<accession>A0A8J6QGG4</accession>
<keyword evidence="1" id="KW-1133">Transmembrane helix</keyword>
<evidence type="ECO:0000256" key="1">
    <source>
        <dbReference type="SAM" id="Phobius"/>
    </source>
</evidence>